<proteinExistence type="predicted"/>
<sequence>MESDLRILSGVNTSPVDLCVGEFAKKAYRSNIYNDKLKLVTLSKRHLNPLLR</sequence>
<reference evidence="1" key="1">
    <citation type="journal article" date="2016" name="Proc. Natl. Acad. Sci. U.S.A.">
        <title>Lipid metabolic changes in an early divergent fungus govern the establishment of a mutualistic symbiosis with endobacteria.</title>
        <authorList>
            <person name="Lastovetsky O.A."/>
            <person name="Gaspar M.L."/>
            <person name="Mondo S.J."/>
            <person name="LaButti K.M."/>
            <person name="Sandor L."/>
            <person name="Grigoriev I.V."/>
            <person name="Henry S.A."/>
            <person name="Pawlowska T.E."/>
        </authorList>
    </citation>
    <scope>NUCLEOTIDE SEQUENCE [LARGE SCALE GENOMIC DNA]</scope>
    <source>
        <strain evidence="1">ATCC 52814</strain>
    </source>
</reference>
<dbReference type="Proteomes" id="UP000242414">
    <property type="component" value="Unassembled WGS sequence"/>
</dbReference>
<accession>A0A1X0R1P2</accession>
<protein>
    <submittedName>
        <fullName evidence="1">Uncharacterized protein</fullName>
    </submittedName>
</protein>
<name>A0A1X0R1P2_RHIZD</name>
<dbReference type="AlphaFoldDB" id="A0A1X0R1P2"/>
<dbReference type="VEuPathDB" id="FungiDB:BCV72DRAFT_329907"/>
<evidence type="ECO:0000313" key="1">
    <source>
        <dbReference type="EMBL" id="ORE05947.1"/>
    </source>
</evidence>
<gene>
    <name evidence="1" type="ORF">BCV72DRAFT_329907</name>
</gene>
<dbReference type="EMBL" id="KV921933">
    <property type="protein sequence ID" value="ORE05947.1"/>
    <property type="molecule type" value="Genomic_DNA"/>
</dbReference>
<organism evidence="1">
    <name type="scientific">Rhizopus microsporus var. microsporus</name>
    <dbReference type="NCBI Taxonomy" id="86635"/>
    <lineage>
        <taxon>Eukaryota</taxon>
        <taxon>Fungi</taxon>
        <taxon>Fungi incertae sedis</taxon>
        <taxon>Mucoromycota</taxon>
        <taxon>Mucoromycotina</taxon>
        <taxon>Mucoromycetes</taxon>
        <taxon>Mucorales</taxon>
        <taxon>Mucorineae</taxon>
        <taxon>Rhizopodaceae</taxon>
        <taxon>Rhizopus</taxon>
    </lineage>
</organism>